<dbReference type="AlphaFoldDB" id="A0A917V754"/>
<reference evidence="3" key="2">
    <citation type="submission" date="2020-09" db="EMBL/GenBank/DDBJ databases">
        <authorList>
            <person name="Sun Q."/>
            <person name="Ohkuma M."/>
        </authorList>
    </citation>
    <scope>NUCLEOTIDE SEQUENCE</scope>
    <source>
        <strain evidence="3">JCM 3035</strain>
    </source>
</reference>
<keyword evidence="2" id="KW-0732">Signal</keyword>
<organism evidence="3 4">
    <name type="scientific">Streptomyces flaveus</name>
    <dbReference type="NCBI Taxonomy" id="66370"/>
    <lineage>
        <taxon>Bacteria</taxon>
        <taxon>Bacillati</taxon>
        <taxon>Actinomycetota</taxon>
        <taxon>Actinomycetes</taxon>
        <taxon>Kitasatosporales</taxon>
        <taxon>Streptomycetaceae</taxon>
        <taxon>Streptomyces</taxon>
        <taxon>Streptomyces aurantiacus group</taxon>
    </lineage>
</organism>
<proteinExistence type="predicted"/>
<protein>
    <recommendedName>
        <fullName evidence="5">Lipoprotein</fullName>
    </recommendedName>
</protein>
<dbReference type="PROSITE" id="PS51257">
    <property type="entry name" value="PROKAR_LIPOPROTEIN"/>
    <property type="match status" value="1"/>
</dbReference>
<keyword evidence="4" id="KW-1185">Reference proteome</keyword>
<evidence type="ECO:0008006" key="5">
    <source>
        <dbReference type="Google" id="ProtNLM"/>
    </source>
</evidence>
<feature type="chain" id="PRO_5039312825" description="Lipoprotein" evidence="2">
    <location>
        <begin position="27"/>
        <end position="155"/>
    </location>
</feature>
<evidence type="ECO:0000256" key="2">
    <source>
        <dbReference type="SAM" id="SignalP"/>
    </source>
</evidence>
<sequence>MKRRGIAATFVALVAAGGLALGGCGAGDDESTPAPTEPTQTQEQQPEQGEDPQGGREDPQASERKDLVSFKLDDRSQAGLTNIWVTWTIKNNSSEKSNYTWDWEAVAPNGTRVANSTEFVADVQPGQTTTGEMFTTLKDTNVKLNITDFDRTKGF</sequence>
<dbReference type="RefSeq" id="WP_189320231.1">
    <property type="nucleotide sequence ID" value="NZ_BMPQ01000001.1"/>
</dbReference>
<dbReference type="Proteomes" id="UP000637788">
    <property type="component" value="Unassembled WGS sequence"/>
</dbReference>
<dbReference type="EMBL" id="BMPQ01000001">
    <property type="protein sequence ID" value="GGK48037.1"/>
    <property type="molecule type" value="Genomic_DNA"/>
</dbReference>
<feature type="compositionally biased region" description="Low complexity" evidence="1">
    <location>
        <begin position="37"/>
        <end position="47"/>
    </location>
</feature>
<gene>
    <name evidence="3" type="ORF">GCM10010094_05180</name>
</gene>
<comment type="caution">
    <text evidence="3">The sequence shown here is derived from an EMBL/GenBank/DDBJ whole genome shotgun (WGS) entry which is preliminary data.</text>
</comment>
<evidence type="ECO:0000256" key="1">
    <source>
        <dbReference type="SAM" id="MobiDB-lite"/>
    </source>
</evidence>
<feature type="compositionally biased region" description="Basic and acidic residues" evidence="1">
    <location>
        <begin position="53"/>
        <end position="64"/>
    </location>
</feature>
<name>A0A917V754_9ACTN</name>
<evidence type="ECO:0000313" key="3">
    <source>
        <dbReference type="EMBL" id="GGK48037.1"/>
    </source>
</evidence>
<evidence type="ECO:0000313" key="4">
    <source>
        <dbReference type="Proteomes" id="UP000637788"/>
    </source>
</evidence>
<accession>A0A917V754</accession>
<reference evidence="3" key="1">
    <citation type="journal article" date="2014" name="Int. J. Syst. Evol. Microbiol.">
        <title>Complete genome sequence of Corynebacterium casei LMG S-19264T (=DSM 44701T), isolated from a smear-ripened cheese.</title>
        <authorList>
            <consortium name="US DOE Joint Genome Institute (JGI-PGF)"/>
            <person name="Walter F."/>
            <person name="Albersmeier A."/>
            <person name="Kalinowski J."/>
            <person name="Ruckert C."/>
        </authorList>
    </citation>
    <scope>NUCLEOTIDE SEQUENCE</scope>
    <source>
        <strain evidence="3">JCM 3035</strain>
    </source>
</reference>
<feature type="signal peptide" evidence="2">
    <location>
        <begin position="1"/>
        <end position="26"/>
    </location>
</feature>
<feature type="region of interest" description="Disordered" evidence="1">
    <location>
        <begin position="21"/>
        <end position="64"/>
    </location>
</feature>